<dbReference type="EMBL" id="SNRY01000159">
    <property type="protein sequence ID" value="KAA6345718.1"/>
    <property type="molecule type" value="Genomic_DNA"/>
</dbReference>
<dbReference type="SUPFAM" id="SSF111369">
    <property type="entry name" value="HlyD-like secretion proteins"/>
    <property type="match status" value="1"/>
</dbReference>
<organism evidence="4">
    <name type="scientific">termite gut metagenome</name>
    <dbReference type="NCBI Taxonomy" id="433724"/>
    <lineage>
        <taxon>unclassified sequences</taxon>
        <taxon>metagenomes</taxon>
        <taxon>organismal metagenomes</taxon>
    </lineage>
</organism>
<comment type="caution">
    <text evidence="4">The sequence shown here is derived from an EMBL/GenBank/DDBJ whole genome shotgun (WGS) entry which is preliminary data.</text>
</comment>
<evidence type="ECO:0000256" key="1">
    <source>
        <dbReference type="ARBA" id="ARBA00004196"/>
    </source>
</evidence>
<reference evidence="4" key="1">
    <citation type="submission" date="2019-03" db="EMBL/GenBank/DDBJ databases">
        <title>Single cell metagenomics reveals metabolic interactions within the superorganism composed of flagellate Streblomastix strix and complex community of Bacteroidetes bacteria on its surface.</title>
        <authorList>
            <person name="Treitli S.C."/>
            <person name="Kolisko M."/>
            <person name="Husnik F."/>
            <person name="Keeling P."/>
            <person name="Hampl V."/>
        </authorList>
    </citation>
    <scope>NUCLEOTIDE SEQUENCE</scope>
    <source>
        <strain evidence="4">STM</strain>
    </source>
</reference>
<evidence type="ECO:0000256" key="2">
    <source>
        <dbReference type="ARBA" id="ARBA00023054"/>
    </source>
</evidence>
<gene>
    <name evidence="4" type="ORF">EZS27_006746</name>
</gene>
<evidence type="ECO:0000256" key="3">
    <source>
        <dbReference type="SAM" id="Coils"/>
    </source>
</evidence>
<dbReference type="PANTHER" id="PTHR32347:SF23">
    <property type="entry name" value="BLL5650 PROTEIN"/>
    <property type="match status" value="1"/>
</dbReference>
<keyword evidence="2 3" id="KW-0175">Coiled coil</keyword>
<dbReference type="AlphaFoldDB" id="A0A5J4SIL7"/>
<proteinExistence type="predicted"/>
<sequence length="300" mass="33756">MKIYKITGIGIAVILLSACKSGKKEYDTTGVFETTEVLVSAKGNGEIKKFDVREGQNISPQTFLGYIDTMQLHLKKEQLRASRKALAGRRTNISVQTAPLQQQIDIQKREQKRFENLVKSDVANQKQMDDITAQITVLEKQLAAQTETLSDSNRNITEESTALDMQIAQLDDQIKNSLIYSPLKGTVLKKYAEQGETAIPGKALFKVGDIENMYLRAYITASQLTFLQIGQEVAVYSDLGEKDRKEYQGMVTWIADKAEFTPKTIQTRDERTNLVYAVKIAIKNDGFVKIGMYGEMKIKH</sequence>
<dbReference type="Gene3D" id="2.40.30.170">
    <property type="match status" value="1"/>
</dbReference>
<evidence type="ECO:0000313" key="4">
    <source>
        <dbReference type="EMBL" id="KAA6345718.1"/>
    </source>
</evidence>
<feature type="coiled-coil region" evidence="3">
    <location>
        <begin position="128"/>
        <end position="155"/>
    </location>
</feature>
<dbReference type="Gene3D" id="1.10.287.470">
    <property type="entry name" value="Helix hairpin bin"/>
    <property type="match status" value="1"/>
</dbReference>
<dbReference type="Gene3D" id="2.40.50.100">
    <property type="match status" value="1"/>
</dbReference>
<dbReference type="PANTHER" id="PTHR32347">
    <property type="entry name" value="EFFLUX SYSTEM COMPONENT YKNX-RELATED"/>
    <property type="match status" value="1"/>
</dbReference>
<accession>A0A5J4SIL7</accession>
<dbReference type="InterPro" id="IPR050465">
    <property type="entry name" value="UPF0194_transport"/>
</dbReference>
<dbReference type="PROSITE" id="PS51257">
    <property type="entry name" value="PROKAR_LIPOPROTEIN"/>
    <property type="match status" value="1"/>
</dbReference>
<protein>
    <submittedName>
        <fullName evidence="4">Uncharacterized protein</fullName>
    </submittedName>
</protein>
<comment type="subcellular location">
    <subcellularLocation>
        <location evidence="1">Cell envelope</location>
    </subcellularLocation>
</comment>
<dbReference type="GO" id="GO:0030313">
    <property type="term" value="C:cell envelope"/>
    <property type="evidence" value="ECO:0007669"/>
    <property type="project" value="UniProtKB-SubCell"/>
</dbReference>
<name>A0A5J4SIL7_9ZZZZ</name>